<dbReference type="InParanoid" id="A0A0V0R0D0"/>
<feature type="domain" description="EGF-like" evidence="2">
    <location>
        <begin position="1156"/>
        <end position="1201"/>
    </location>
</feature>
<feature type="transmembrane region" description="Helical" evidence="1">
    <location>
        <begin position="257"/>
        <end position="282"/>
    </location>
</feature>
<feature type="domain" description="EGF-like" evidence="2">
    <location>
        <begin position="575"/>
        <end position="622"/>
    </location>
</feature>
<dbReference type="PANTHER" id="PTHR11319:SF35">
    <property type="entry name" value="OUTER MEMBRANE PROTEIN PMPC-RELATED"/>
    <property type="match status" value="1"/>
</dbReference>
<proteinExistence type="predicted"/>
<keyword evidence="1" id="KW-0472">Membrane</keyword>
<dbReference type="EMBL" id="LDAU01000076">
    <property type="protein sequence ID" value="KRX07993.1"/>
    <property type="molecule type" value="Genomic_DNA"/>
</dbReference>
<evidence type="ECO:0000259" key="2">
    <source>
        <dbReference type="SMART" id="SM00181"/>
    </source>
</evidence>
<dbReference type="PANTHER" id="PTHR11319">
    <property type="entry name" value="G PROTEIN-COUPLED RECEPTOR-RELATED"/>
    <property type="match status" value="1"/>
</dbReference>
<dbReference type="SMART" id="SM00181">
    <property type="entry name" value="EGF"/>
    <property type="match status" value="7"/>
</dbReference>
<sequence length="1530" mass="175834">MYYINPNKGNRLPPYYLEPFQQYEELISGQSLTVTGCDCQKDFYRFDKSSIICNKCMQHATCLGSDQISVDQGYWRESPYSNYMIECKNNQNACQGGLQNFTCAEGYIGALCEKCDNHGKVWDKYYGAAEQYQCSICEYFFSTIKIFIFGVVILSLTIILNYQGIQEVRMKIKEQHLTQMFKNKIQFDLKETNDNELTATFKIFMQYFASISILTQMDIVDLSLFDSAIQNTGSPGKVIGMTVDCYARFIGDGFPTVYLRVIYVFLTFCIYVMGSIIFFRLFKNKIFKTVQKITYKPDEEDEDIVEKNDKNNSNQGSQGVNKQNISNTNYQLQQSQQKQSPKNSPIINSMNNIQKKQNQQKQQSRYLDDEIIDPSPSYSLLLTKTFIFLFIDIQPSYIQIIIDSISCKQIGEKSYLINDTTLECDSSVNQLFQTLQECQQLCEKNQLFCQKVELQNSNLKKSNCVFYLKNSKQIRNQFNQNYRNLQTDCPTGKYANIYYTENSGQIQADCINVIKFEKTGVTCQEYILVYRENGPVYHEICIKCGSNEFNCECDNNKYYNYDNSQCKNCPSDCEQCAFDKFGPNQVYCFECVDNKAGGPECHCQDNYFYYQEFGIKSCKTCQETMGQDYYLDYQQKNQGYVYNSGTINGICKNASTINDFCVKSTDNFDSSSPSVCTQCIGNNRILPDCNCKQEYIYEYSYSDDCVQCDIGQYFSTDRYNDDCSMTNKKNYNQYCKKSNICINCSTLNHYCLTCDNAICLTCDGQNRYTPNCKCLSGHIPDQNDKKNCIKCLDNTYFSDYQYGLRCQGQHNIETYCTSQYICKPCLQINPFCIECQEENNKGVCLKCQGNRVPPDCLCENEYLPEENQSENCLHCDQKSTNYLDSVLFQQKCQPNDYIQCNYDDICKVCTQFHPLCTVCNKDTCLKCQGDRVAPNCKCPKQQIPSSSNENNCIECQIGTYYDNQKYTQFCQGSFPEYDQDCNQNEICINCEEKFQFCEQCTTQQCIKCVGYNRVLPDCGCKEFHVPNHKDTNSNPDNCILCDSTRFYDTQANENCSEMEKYNKDEHCTYIDVCNDITAINPYCSEAFLDDGVPICVNCINSSRVPPDCYCFQNTVPTTGDESVCKSCDSGFFYSQNDDMCLQNQIYECKEEDICLSCKKINPYCDICVEGQCQFCQGNRYAPYCKCQNNMVADKEDSKNCVSCDANQYYNENQDQCRHNLDDGEYNCFQQQLCVDCTFYNIFCTTCDSEKCLTCKGNRLPPFCKCGENLAPESMDQIDICGSCDQGQTYLSERDQCNQQDNDGKYFCLQDTVCESCKFYNQFCTSCNQINGCIECQGNRLPPHCKCNEKYVTSNQSYEICIECSKGYYYDQNRDICRIDLQDKISEIDYINNVNCLESDICINCSSTIDHCNICSKDEEKLQLTCNVCEGDLEPVQQYSTSINSQQLLVIGCNCQSGFYRFDQDQTTCNKCIPHATCLGSDIISVDQGYWRESTNSIDLIECKNNLNACQGGQQNFTCAEGYIGALLQYL</sequence>
<feature type="domain" description="EGF-like" evidence="2">
    <location>
        <begin position="1325"/>
        <end position="1361"/>
    </location>
</feature>
<keyword evidence="1" id="KW-1133">Transmembrane helix</keyword>
<protein>
    <recommendedName>
        <fullName evidence="2">EGF-like domain-containing protein</fullName>
    </recommendedName>
</protein>
<feature type="domain" description="EGF-like" evidence="2">
    <location>
        <begin position="743"/>
        <end position="789"/>
    </location>
</feature>
<keyword evidence="4" id="KW-1185">Reference proteome</keyword>
<dbReference type="Proteomes" id="UP000054937">
    <property type="component" value="Unassembled WGS sequence"/>
</dbReference>
<feature type="domain" description="EGF-like" evidence="2">
    <location>
        <begin position="660"/>
        <end position="706"/>
    </location>
</feature>
<organism evidence="3 4">
    <name type="scientific">Pseudocohnilembus persalinus</name>
    <name type="common">Ciliate</name>
    <dbReference type="NCBI Taxonomy" id="266149"/>
    <lineage>
        <taxon>Eukaryota</taxon>
        <taxon>Sar</taxon>
        <taxon>Alveolata</taxon>
        <taxon>Ciliophora</taxon>
        <taxon>Intramacronucleata</taxon>
        <taxon>Oligohymenophorea</taxon>
        <taxon>Scuticociliatia</taxon>
        <taxon>Philasterida</taxon>
        <taxon>Pseudocohnilembidae</taxon>
        <taxon>Pseudocohnilembus</taxon>
    </lineage>
</organism>
<feature type="domain" description="EGF-like" evidence="2">
    <location>
        <begin position="86"/>
        <end position="113"/>
    </location>
</feature>
<feature type="domain" description="EGF-like" evidence="2">
    <location>
        <begin position="834"/>
        <end position="873"/>
    </location>
</feature>
<dbReference type="OrthoDB" id="300641at2759"/>
<evidence type="ECO:0000256" key="1">
    <source>
        <dbReference type="SAM" id="Phobius"/>
    </source>
</evidence>
<comment type="caution">
    <text evidence="3">The sequence shown here is derived from an EMBL/GenBank/DDBJ whole genome shotgun (WGS) entry which is preliminary data.</text>
</comment>
<keyword evidence="1" id="KW-0812">Transmembrane</keyword>
<evidence type="ECO:0000313" key="3">
    <source>
        <dbReference type="EMBL" id="KRX07993.1"/>
    </source>
</evidence>
<evidence type="ECO:0000313" key="4">
    <source>
        <dbReference type="Proteomes" id="UP000054937"/>
    </source>
</evidence>
<dbReference type="InterPro" id="IPR000742">
    <property type="entry name" value="EGF"/>
</dbReference>
<feature type="transmembrane region" description="Helical" evidence="1">
    <location>
        <begin position="139"/>
        <end position="162"/>
    </location>
</feature>
<accession>A0A0V0R0D0</accession>
<gene>
    <name evidence="3" type="ORF">PPERSA_06171</name>
</gene>
<name>A0A0V0R0D0_PSEPJ</name>
<reference evidence="3 4" key="1">
    <citation type="journal article" date="2015" name="Sci. Rep.">
        <title>Genome of the facultative scuticociliatosis pathogen Pseudocohnilembus persalinus provides insight into its virulence through horizontal gene transfer.</title>
        <authorList>
            <person name="Xiong J."/>
            <person name="Wang G."/>
            <person name="Cheng J."/>
            <person name="Tian M."/>
            <person name="Pan X."/>
            <person name="Warren A."/>
            <person name="Jiang C."/>
            <person name="Yuan D."/>
            <person name="Miao W."/>
        </authorList>
    </citation>
    <scope>NUCLEOTIDE SEQUENCE [LARGE SCALE GENOMIC DNA]</scope>
    <source>
        <strain evidence="3">36N120E</strain>
    </source>
</reference>